<dbReference type="InterPro" id="IPR013783">
    <property type="entry name" value="Ig-like_fold"/>
</dbReference>
<dbReference type="EMBL" id="BMIB01000002">
    <property type="protein sequence ID" value="GGH63858.1"/>
    <property type="molecule type" value="Genomic_DNA"/>
</dbReference>
<reference evidence="1" key="1">
    <citation type="journal article" date="2014" name="Int. J. Syst. Evol. Microbiol.">
        <title>Complete genome sequence of Corynebacterium casei LMG S-19264T (=DSM 44701T), isolated from a smear-ripened cheese.</title>
        <authorList>
            <consortium name="US DOE Joint Genome Institute (JGI-PGF)"/>
            <person name="Walter F."/>
            <person name="Albersmeier A."/>
            <person name="Kalinowski J."/>
            <person name="Ruckert C."/>
        </authorList>
    </citation>
    <scope>NUCLEOTIDE SEQUENCE</scope>
    <source>
        <strain evidence="1">CGMCC 1.15290</strain>
    </source>
</reference>
<sequence>MAKAHPAPVFDEITMYATVPGVGSMEVPAVIYNDVPYLSVTAVFDFLQIKNTLSPRMDSISGFFIHPAAVYQINTAENYIWFQQKKTALHQDGLIRTDNHIYLRLDYFETVFALKWKFNFRSLSVVLQTTLELPVMRQMREEAMRKNLDRLRGEEKADTTIQRQYPLFAGGMADWNVITTQYSDAPADTRLSLAMGAVVAGGETNVLLNYSNRIPFTERQQFYQWRRVNQHNRVFSQIMAGKIFPQQTSSVFMPVVGVQFTNAPATYRRSFGSYRLSDRTEPGWMVELYINNVLVNYVQADAAGFFTFDVPLVYGNSLIKLRYYSPWGEERFREQNINIPFNFLPQGRLEYTVSAGVVEDTVGSKLGRAVVDYGLGRRFTIGAGMEYLSSVQSGSKMPFLHASLMLTSKIMLYGEYTHGVRSRALLNYRLPSDLQVELNYIRYAPGQTAINITYEEERKLMVAYPFRKSKISAFTRFSAWQAVLPAVKGTGLQYTTLEALFSGVVLGASANITTYALYTQSPKPYVYTNFSTTVRLPLQCLFTPQLQYEYAAAKLISAKAEIGKYLTGRGYINMFYEKNWKSSFESVGIGLRFDFSFAQTGASVRRSNGATAYVQNAGGSIMPGNGTGSIQTGNRSVVGRAGMVLLPFLDKNGNGKRDAGEPAVAGLGVTINAGTVKHNYSDTSILVYNLEPYAAYLVRFTEAFNSITLHLAYKSMNIMADPNLFKRIEVPVVVREEVAGSVVVEEGSIRKGKGRIKVQYFHEDGSLAGQTVTEADGFFSFSNVAPGRYTACLDAEQLSRLGITAKPDKISFTVAADMELLESVNLKFVIRQ</sequence>
<evidence type="ECO:0008006" key="3">
    <source>
        <dbReference type="Google" id="ProtNLM"/>
    </source>
</evidence>
<dbReference type="AlphaFoldDB" id="A0A917MTW5"/>
<organism evidence="1 2">
    <name type="scientific">Filimonas zeae</name>
    <dbReference type="NCBI Taxonomy" id="1737353"/>
    <lineage>
        <taxon>Bacteria</taxon>
        <taxon>Pseudomonadati</taxon>
        <taxon>Bacteroidota</taxon>
        <taxon>Chitinophagia</taxon>
        <taxon>Chitinophagales</taxon>
        <taxon>Chitinophagaceae</taxon>
        <taxon>Filimonas</taxon>
    </lineage>
</organism>
<name>A0A917MTW5_9BACT</name>
<dbReference type="Gene3D" id="2.60.40.10">
    <property type="entry name" value="Immunoglobulins"/>
    <property type="match status" value="1"/>
</dbReference>
<dbReference type="Proteomes" id="UP000627292">
    <property type="component" value="Unassembled WGS sequence"/>
</dbReference>
<protein>
    <recommendedName>
        <fullName evidence="3">Carboxypeptidase regulatory-like domain-containing protein</fullName>
    </recommendedName>
</protein>
<proteinExistence type="predicted"/>
<gene>
    <name evidence="1" type="ORF">GCM10011379_15240</name>
</gene>
<reference evidence="1" key="2">
    <citation type="submission" date="2020-09" db="EMBL/GenBank/DDBJ databases">
        <authorList>
            <person name="Sun Q."/>
            <person name="Zhou Y."/>
        </authorList>
    </citation>
    <scope>NUCLEOTIDE SEQUENCE</scope>
    <source>
        <strain evidence="1">CGMCC 1.15290</strain>
    </source>
</reference>
<accession>A0A917MTW5</accession>
<comment type="caution">
    <text evidence="1">The sequence shown here is derived from an EMBL/GenBank/DDBJ whole genome shotgun (WGS) entry which is preliminary data.</text>
</comment>
<keyword evidence="2" id="KW-1185">Reference proteome</keyword>
<dbReference type="SUPFAM" id="SSF49478">
    <property type="entry name" value="Cna protein B-type domain"/>
    <property type="match status" value="1"/>
</dbReference>
<evidence type="ECO:0000313" key="1">
    <source>
        <dbReference type="EMBL" id="GGH63858.1"/>
    </source>
</evidence>
<evidence type="ECO:0000313" key="2">
    <source>
        <dbReference type="Proteomes" id="UP000627292"/>
    </source>
</evidence>